<feature type="region of interest" description="Disordered" evidence="1">
    <location>
        <begin position="45"/>
        <end position="65"/>
    </location>
</feature>
<keyword evidence="2" id="KW-1133">Transmembrane helix</keyword>
<keyword evidence="2" id="KW-0472">Membrane</keyword>
<feature type="region of interest" description="Disordered" evidence="1">
    <location>
        <begin position="145"/>
        <end position="164"/>
    </location>
</feature>
<feature type="transmembrane region" description="Helical" evidence="2">
    <location>
        <begin position="6"/>
        <end position="26"/>
    </location>
</feature>
<keyword evidence="2" id="KW-0812">Transmembrane</keyword>
<gene>
    <name evidence="3" type="ORF">SAMD00020551_0770</name>
</gene>
<name>A0A0A8WY43_MESS1</name>
<sequence length="223" mass="24432">MAYQIMFYGGMAGAVITLVIAILAYVKLNIAQVITDLTGWNFPGAGRKARKTNSKQVDTSTKPTTKEIHVRKNVEKEVAAGEYVEPTEKMASGQIEPTALLSQESFKQTALLKQEGLEPTALLTQHGLEPTALLAETPVREPVAAAASSNRSVSHDSRTETTILSDWNETNVLTADPDETTLLGDMDETTLLDDMDETTLLTEEEPRFQKQVDIMIVHSNITI</sequence>
<dbReference type="AlphaFoldDB" id="A0A0A8WY43"/>
<evidence type="ECO:0000256" key="1">
    <source>
        <dbReference type="SAM" id="MobiDB-lite"/>
    </source>
</evidence>
<reference evidence="3 4" key="1">
    <citation type="submission" date="2013-06" db="EMBL/GenBank/DDBJ databases">
        <title>Whole genome shotgun sequence of Bacillus selenatarsenatis SF-1.</title>
        <authorList>
            <person name="Kuroda M."/>
            <person name="Sei K."/>
            <person name="Yamashita M."/>
            <person name="Ike M."/>
        </authorList>
    </citation>
    <scope>NUCLEOTIDE SEQUENCE [LARGE SCALE GENOMIC DNA]</scope>
    <source>
        <strain evidence="3 4">SF-1</strain>
    </source>
</reference>
<evidence type="ECO:0000313" key="3">
    <source>
        <dbReference type="EMBL" id="GAM12635.1"/>
    </source>
</evidence>
<proteinExistence type="predicted"/>
<dbReference type="OrthoDB" id="2850022at2"/>
<dbReference type="Proteomes" id="UP000031014">
    <property type="component" value="Unassembled WGS sequence"/>
</dbReference>
<evidence type="ECO:0000256" key="2">
    <source>
        <dbReference type="SAM" id="Phobius"/>
    </source>
</evidence>
<feature type="compositionally biased region" description="Polar residues" evidence="1">
    <location>
        <begin position="54"/>
        <end position="63"/>
    </location>
</feature>
<comment type="caution">
    <text evidence="3">The sequence shown here is derived from an EMBL/GenBank/DDBJ whole genome shotgun (WGS) entry which is preliminary data.</text>
</comment>
<accession>A0A0A8WY43</accession>
<dbReference type="STRING" id="1321606.SAMD00020551_0770"/>
<keyword evidence="4" id="KW-1185">Reference proteome</keyword>
<evidence type="ECO:0000313" key="4">
    <source>
        <dbReference type="Proteomes" id="UP000031014"/>
    </source>
</evidence>
<dbReference type="EMBL" id="BASE01000017">
    <property type="protein sequence ID" value="GAM12635.1"/>
    <property type="molecule type" value="Genomic_DNA"/>
</dbReference>
<dbReference type="RefSeq" id="WP_041964568.1">
    <property type="nucleotide sequence ID" value="NZ_BASE01000017.1"/>
</dbReference>
<protein>
    <submittedName>
        <fullName evidence="3">Uncharacterized protein</fullName>
    </submittedName>
</protein>
<organism evidence="3 4">
    <name type="scientific">Mesobacillus selenatarsenatis (strain DSM 18680 / JCM 14380 / FERM P-15431 / SF-1)</name>
    <dbReference type="NCBI Taxonomy" id="1321606"/>
    <lineage>
        <taxon>Bacteria</taxon>
        <taxon>Bacillati</taxon>
        <taxon>Bacillota</taxon>
        <taxon>Bacilli</taxon>
        <taxon>Bacillales</taxon>
        <taxon>Bacillaceae</taxon>
        <taxon>Mesobacillus</taxon>
    </lineage>
</organism>